<comment type="caution">
    <text evidence="1">The sequence shown here is derived from an EMBL/GenBank/DDBJ whole genome shotgun (WGS) entry which is preliminary data.</text>
</comment>
<name>A0ABD1LR33_9FABA</name>
<evidence type="ECO:0000313" key="2">
    <source>
        <dbReference type="Proteomes" id="UP001603857"/>
    </source>
</evidence>
<organism evidence="1 2">
    <name type="scientific">Flemingia macrophylla</name>
    <dbReference type="NCBI Taxonomy" id="520843"/>
    <lineage>
        <taxon>Eukaryota</taxon>
        <taxon>Viridiplantae</taxon>
        <taxon>Streptophyta</taxon>
        <taxon>Embryophyta</taxon>
        <taxon>Tracheophyta</taxon>
        <taxon>Spermatophyta</taxon>
        <taxon>Magnoliopsida</taxon>
        <taxon>eudicotyledons</taxon>
        <taxon>Gunneridae</taxon>
        <taxon>Pentapetalae</taxon>
        <taxon>rosids</taxon>
        <taxon>fabids</taxon>
        <taxon>Fabales</taxon>
        <taxon>Fabaceae</taxon>
        <taxon>Papilionoideae</taxon>
        <taxon>50 kb inversion clade</taxon>
        <taxon>NPAAA clade</taxon>
        <taxon>indigoferoid/millettioid clade</taxon>
        <taxon>Phaseoleae</taxon>
        <taxon>Flemingia</taxon>
    </lineage>
</organism>
<sequence>MEIFENGCVSFSQVGHLGGFCLLYQILNNIGFCSCILSAATASQVTNSLQSPSAFIEPAFIYNPYSSYVLGIPVTSMPLSSWNYNATPPLVNVAQPQVTREVLFVLNSDSLFYTFFFLIQICRISTNLFCDEFESKEGPSNLESFGLLDGMGLTRVGQVVPLNYCYSSSNESAPPTWPSSKRINQGD</sequence>
<evidence type="ECO:0000313" key="1">
    <source>
        <dbReference type="EMBL" id="KAL2325993.1"/>
    </source>
</evidence>
<protein>
    <submittedName>
        <fullName evidence="1">Uncharacterized protein</fullName>
    </submittedName>
</protein>
<gene>
    <name evidence="1" type="ORF">Fmac_025051</name>
</gene>
<proteinExistence type="predicted"/>
<dbReference type="EMBL" id="JBGMDY010000008">
    <property type="protein sequence ID" value="KAL2325993.1"/>
    <property type="molecule type" value="Genomic_DNA"/>
</dbReference>
<dbReference type="Proteomes" id="UP001603857">
    <property type="component" value="Unassembled WGS sequence"/>
</dbReference>
<dbReference type="AlphaFoldDB" id="A0ABD1LR33"/>
<accession>A0ABD1LR33</accession>
<reference evidence="1 2" key="1">
    <citation type="submission" date="2024-08" db="EMBL/GenBank/DDBJ databases">
        <title>Insights into the chromosomal genome structure of Flemingia macrophylla.</title>
        <authorList>
            <person name="Ding Y."/>
            <person name="Zhao Y."/>
            <person name="Bi W."/>
            <person name="Wu M."/>
            <person name="Zhao G."/>
            <person name="Gong Y."/>
            <person name="Li W."/>
            <person name="Zhang P."/>
        </authorList>
    </citation>
    <scope>NUCLEOTIDE SEQUENCE [LARGE SCALE GENOMIC DNA]</scope>
    <source>
        <strain evidence="1">DYQJB</strain>
        <tissue evidence="1">Leaf</tissue>
    </source>
</reference>
<keyword evidence="2" id="KW-1185">Reference proteome</keyword>